<dbReference type="EMBL" id="FRAF01000017">
    <property type="protein sequence ID" value="SHK57644.1"/>
    <property type="molecule type" value="Genomic_DNA"/>
</dbReference>
<dbReference type="AlphaFoldDB" id="A0A1M6TL29"/>
<dbReference type="Proteomes" id="UP000184016">
    <property type="component" value="Unassembled WGS sequence"/>
</dbReference>
<proteinExistence type="predicted"/>
<reference evidence="2" key="1">
    <citation type="submission" date="2016-11" db="EMBL/GenBank/DDBJ databases">
        <authorList>
            <person name="Varghese N."/>
            <person name="Submissions S."/>
        </authorList>
    </citation>
    <scope>NUCLEOTIDE SEQUENCE [LARGE SCALE GENOMIC DNA]</scope>
    <source>
        <strain evidence="2">USBA-503</strain>
    </source>
</reference>
<name>A0A1M6TL29_9BACL</name>
<sequence>MYFMYQEETNGLSTTFERRNQVALAGNRSGLIVQYLRQKLSSGSTEPFEWYVHVSDLIRTLSLDGNALVIDVKPNSKELLTLFKIQEIVGLSSNGWTPILLKLQEILVDEDVSRYDRTNFTLNDYQGSTVYTFLYLMGTVKNGEIIGQWTFPRPGSTNSVLLWRETWEYFNKHMTW</sequence>
<dbReference type="STRING" id="1830138.SAMN05443507_1175"/>
<keyword evidence="2" id="KW-1185">Reference proteome</keyword>
<evidence type="ECO:0000313" key="1">
    <source>
        <dbReference type="EMBL" id="SHK57644.1"/>
    </source>
</evidence>
<gene>
    <name evidence="1" type="ORF">SAMN05443507_1175</name>
</gene>
<evidence type="ECO:0000313" key="2">
    <source>
        <dbReference type="Proteomes" id="UP000184016"/>
    </source>
</evidence>
<accession>A0A1M6TL29</accession>
<dbReference type="RefSeq" id="WP_072874492.1">
    <property type="nucleotide sequence ID" value="NZ_FRAF01000017.1"/>
</dbReference>
<organism evidence="1 2">
    <name type="scientific">Alicyclobacillus tolerans</name>
    <dbReference type="NCBI Taxonomy" id="90970"/>
    <lineage>
        <taxon>Bacteria</taxon>
        <taxon>Bacillati</taxon>
        <taxon>Bacillota</taxon>
        <taxon>Bacilli</taxon>
        <taxon>Bacillales</taxon>
        <taxon>Alicyclobacillaceae</taxon>
        <taxon>Alicyclobacillus</taxon>
    </lineage>
</organism>
<protein>
    <submittedName>
        <fullName evidence="1">Uncharacterized protein</fullName>
    </submittedName>
</protein>